<organism evidence="1 2">
    <name type="scientific">Nezara viridula</name>
    <name type="common">Southern green stink bug</name>
    <name type="synonym">Cimex viridulus</name>
    <dbReference type="NCBI Taxonomy" id="85310"/>
    <lineage>
        <taxon>Eukaryota</taxon>
        <taxon>Metazoa</taxon>
        <taxon>Ecdysozoa</taxon>
        <taxon>Arthropoda</taxon>
        <taxon>Hexapoda</taxon>
        <taxon>Insecta</taxon>
        <taxon>Pterygota</taxon>
        <taxon>Neoptera</taxon>
        <taxon>Paraneoptera</taxon>
        <taxon>Hemiptera</taxon>
        <taxon>Heteroptera</taxon>
        <taxon>Panheteroptera</taxon>
        <taxon>Pentatomomorpha</taxon>
        <taxon>Pentatomoidea</taxon>
        <taxon>Pentatomidae</taxon>
        <taxon>Pentatominae</taxon>
        <taxon>Nezara</taxon>
    </lineage>
</organism>
<dbReference type="EMBL" id="OV725080">
    <property type="protein sequence ID" value="CAH1398799.1"/>
    <property type="molecule type" value="Genomic_DNA"/>
</dbReference>
<gene>
    <name evidence="1" type="ORF">NEZAVI_LOCUS8387</name>
</gene>
<evidence type="ECO:0000313" key="1">
    <source>
        <dbReference type="EMBL" id="CAH1398799.1"/>
    </source>
</evidence>
<sequence>MISEREGTPTLTDLVPIGSVAINAKNSRTCKITTAEVIGDGYSSRAMEEEPRIHRGRSCEILLQDIHSIFR</sequence>
<dbReference type="Proteomes" id="UP001152798">
    <property type="component" value="Chromosome 4"/>
</dbReference>
<dbReference type="AlphaFoldDB" id="A0A9P0MMZ0"/>
<accession>A0A9P0MMZ0</accession>
<name>A0A9P0MMZ0_NEZVI</name>
<evidence type="ECO:0000313" key="2">
    <source>
        <dbReference type="Proteomes" id="UP001152798"/>
    </source>
</evidence>
<reference evidence="1" key="1">
    <citation type="submission" date="2022-01" db="EMBL/GenBank/DDBJ databases">
        <authorList>
            <person name="King R."/>
        </authorList>
    </citation>
    <scope>NUCLEOTIDE SEQUENCE</scope>
</reference>
<protein>
    <submittedName>
        <fullName evidence="1">Uncharacterized protein</fullName>
    </submittedName>
</protein>
<proteinExistence type="predicted"/>
<keyword evidence="2" id="KW-1185">Reference proteome</keyword>